<dbReference type="RefSeq" id="WP_011937479.1">
    <property type="nucleotide sequence ID" value="NC_009483.1"/>
</dbReference>
<dbReference type="Proteomes" id="UP000006695">
    <property type="component" value="Chromosome"/>
</dbReference>
<reference evidence="3 4" key="1">
    <citation type="submission" date="2007-05" db="EMBL/GenBank/DDBJ databases">
        <title>Complete sequence of Geobacter uraniireducens Rf4.</title>
        <authorList>
            <consortium name="US DOE Joint Genome Institute"/>
            <person name="Copeland A."/>
            <person name="Lucas S."/>
            <person name="Lapidus A."/>
            <person name="Barry K."/>
            <person name="Detter J.C."/>
            <person name="Glavina del Rio T."/>
            <person name="Hammon N."/>
            <person name="Israni S."/>
            <person name="Dalin E."/>
            <person name="Tice H."/>
            <person name="Pitluck S."/>
            <person name="Chertkov O."/>
            <person name="Brettin T."/>
            <person name="Bruce D."/>
            <person name="Han C."/>
            <person name="Schmutz J."/>
            <person name="Larimer F."/>
            <person name="Land M."/>
            <person name="Hauser L."/>
            <person name="Kyrpides N."/>
            <person name="Mikhailova N."/>
            <person name="Shelobolina E."/>
            <person name="Aklujkar M."/>
            <person name="Lovley D."/>
            <person name="Richardson P."/>
        </authorList>
    </citation>
    <scope>NUCLEOTIDE SEQUENCE [LARGE SCALE GENOMIC DNA]</scope>
    <source>
        <strain evidence="3 4">Rf4</strain>
    </source>
</reference>
<dbReference type="EMBL" id="CP000698">
    <property type="protein sequence ID" value="ABQ24754.1"/>
    <property type="molecule type" value="Genomic_DNA"/>
</dbReference>
<dbReference type="KEGG" id="gur:Gura_0540"/>
<protein>
    <recommendedName>
        <fullName evidence="5">DUF3300 domain-containing protein</fullName>
    </recommendedName>
</protein>
<evidence type="ECO:0008006" key="5">
    <source>
        <dbReference type="Google" id="ProtNLM"/>
    </source>
</evidence>
<feature type="signal peptide" evidence="2">
    <location>
        <begin position="1"/>
        <end position="25"/>
    </location>
</feature>
<dbReference type="InterPro" id="IPR021728">
    <property type="entry name" value="DUF3300"/>
</dbReference>
<dbReference type="STRING" id="351605.Gura_0540"/>
<feature type="compositionally biased region" description="Basic and acidic residues" evidence="1">
    <location>
        <begin position="262"/>
        <end position="280"/>
    </location>
</feature>
<keyword evidence="4" id="KW-1185">Reference proteome</keyword>
<dbReference type="PANTHER" id="PTHR40269">
    <property type="entry name" value="OUTER MEMBRANE PROTEIN-RELATED"/>
    <property type="match status" value="1"/>
</dbReference>
<accession>A5GCF0</accession>
<name>A5GCF0_GEOUR</name>
<organism evidence="3 4">
    <name type="scientific">Geotalea uraniireducens (strain Rf4)</name>
    <name type="common">Geobacter uraniireducens</name>
    <dbReference type="NCBI Taxonomy" id="351605"/>
    <lineage>
        <taxon>Bacteria</taxon>
        <taxon>Pseudomonadati</taxon>
        <taxon>Thermodesulfobacteriota</taxon>
        <taxon>Desulfuromonadia</taxon>
        <taxon>Geobacterales</taxon>
        <taxon>Geobacteraceae</taxon>
        <taxon>Geotalea</taxon>
    </lineage>
</organism>
<feature type="compositionally biased region" description="Low complexity" evidence="1">
    <location>
        <begin position="373"/>
        <end position="421"/>
    </location>
</feature>
<evidence type="ECO:0000313" key="4">
    <source>
        <dbReference type="Proteomes" id="UP000006695"/>
    </source>
</evidence>
<dbReference type="AlphaFoldDB" id="A5GCF0"/>
<evidence type="ECO:0000313" key="3">
    <source>
        <dbReference type="EMBL" id="ABQ24754.1"/>
    </source>
</evidence>
<gene>
    <name evidence="3" type="ordered locus">Gura_0540</name>
</gene>
<proteinExistence type="predicted"/>
<feature type="compositionally biased region" description="Basic and acidic residues" evidence="1">
    <location>
        <begin position="345"/>
        <end position="361"/>
    </location>
</feature>
<dbReference type="PANTHER" id="PTHR40269:SF1">
    <property type="entry name" value="OUTER MEMBRANE PROTEIN"/>
    <property type="match status" value="1"/>
</dbReference>
<feature type="chain" id="PRO_5002682204" description="DUF3300 domain-containing protein" evidence="2">
    <location>
        <begin position="26"/>
        <end position="428"/>
    </location>
</feature>
<evidence type="ECO:0000256" key="1">
    <source>
        <dbReference type="SAM" id="MobiDB-lite"/>
    </source>
</evidence>
<keyword evidence="2" id="KW-0732">Signal</keyword>
<dbReference type="OrthoDB" id="197257at2"/>
<feature type="region of interest" description="Disordered" evidence="1">
    <location>
        <begin position="262"/>
        <end position="428"/>
    </location>
</feature>
<dbReference type="Pfam" id="PF11737">
    <property type="entry name" value="DUF3300"/>
    <property type="match status" value="1"/>
</dbReference>
<evidence type="ECO:0000256" key="2">
    <source>
        <dbReference type="SAM" id="SignalP"/>
    </source>
</evidence>
<dbReference type="HOGENOM" id="CLU_640552_0_0_7"/>
<sequence>MKRILLTIRAALFALCLLTGQASWAEDDQQPVVYGDTLFTPDELDDLLAPIALYPDPLIAQILPAATFIDQIDEAARYARQYGKYARIDDQPWDVSVKAVAHYPDVLYMMDQKYDWTVSLGQAFINQQQDVMDAIQRLRAEAEAAGNLTSTPQQQVVVEREIIRIVPAEPEVIYVPVYDPMVVYVESPYPSYGFITFGIGFTIGAWLNRDCDWNRHRVYYHGWQGGGWISRARPHIHDRNRIYINNNYRVINVNRRVEQHDTTRFRNEIRRDVQSRRERTGSPLPQGGEQRPRDRGVTQGVQPRPTAPAPRPAAPVTRQDVYRGREPRGAQPAPYSGYGGYGSSRDVKTYRERGQTSRENMRQYNRQQPVQVGRPAGAARPVPAQRPAPVQRPAASGVRQSAPRPAVRQAPRQAAPATPGRGEQRQRR</sequence>